<sequence>MLNLSNSACLTHLDRTHLNRALSTHLNWTCLTYLNWAYLRYISFLLLKNSASFQQHATLCQTRTPPLPNSWFCHIEQLHVPVRRLGYPSDFAPGIAAYPSFPMKSGMRIKGPVALKWI</sequence>
<organism evidence="1 2">
    <name type="scientific">Tuber aestivum</name>
    <name type="common">summer truffle</name>
    <dbReference type="NCBI Taxonomy" id="59557"/>
    <lineage>
        <taxon>Eukaryota</taxon>
        <taxon>Fungi</taxon>
        <taxon>Dikarya</taxon>
        <taxon>Ascomycota</taxon>
        <taxon>Pezizomycotina</taxon>
        <taxon>Pezizomycetes</taxon>
        <taxon>Pezizales</taxon>
        <taxon>Tuberaceae</taxon>
        <taxon>Tuber</taxon>
    </lineage>
</organism>
<gene>
    <name evidence="1" type="ORF">GSTUAT00002171001</name>
</gene>
<name>A0A292Q1F4_9PEZI</name>
<evidence type="ECO:0000313" key="1">
    <source>
        <dbReference type="EMBL" id="CUS13646.1"/>
    </source>
</evidence>
<dbReference type="AlphaFoldDB" id="A0A292Q1F4"/>
<evidence type="ECO:0000313" key="2">
    <source>
        <dbReference type="Proteomes" id="UP001412239"/>
    </source>
</evidence>
<proteinExistence type="predicted"/>
<dbReference type="EMBL" id="LN890968">
    <property type="protein sequence ID" value="CUS13646.1"/>
    <property type="molecule type" value="Genomic_DNA"/>
</dbReference>
<accession>A0A292Q1F4</accession>
<protein>
    <submittedName>
        <fullName evidence="1">Uncharacterized protein</fullName>
    </submittedName>
</protein>
<dbReference type="Proteomes" id="UP001412239">
    <property type="component" value="Unassembled WGS sequence"/>
</dbReference>
<keyword evidence="2" id="KW-1185">Reference proteome</keyword>
<reference evidence="1" key="1">
    <citation type="submission" date="2015-10" db="EMBL/GenBank/DDBJ databases">
        <authorList>
            <person name="Regsiter A."/>
            <person name="william w."/>
        </authorList>
    </citation>
    <scope>NUCLEOTIDE SEQUENCE</scope>
    <source>
        <strain evidence="1">Montdore</strain>
    </source>
</reference>